<name>A0AB39HMC9_9BACI</name>
<reference evidence="2" key="1">
    <citation type="submission" date="2024-07" db="EMBL/GenBank/DDBJ databases">
        <title>Halotolerant mesophilic bacterium Ornithinibacillus sp. 4-3, sp. nov., isolated from soil.</title>
        <authorList>
            <person name="Sidarenka A.V."/>
            <person name="Guliayeva D.E."/>
            <person name="Leanovich S.I."/>
            <person name="Hileuskaya K.S."/>
            <person name="Akhremchuk A.E."/>
            <person name="Sikolenko M.A."/>
            <person name="Valentovich L.N."/>
        </authorList>
    </citation>
    <scope>NUCLEOTIDE SEQUENCE</scope>
    <source>
        <strain evidence="2">4-3</strain>
    </source>
</reference>
<feature type="region of interest" description="Disordered" evidence="1">
    <location>
        <begin position="29"/>
        <end position="56"/>
    </location>
</feature>
<evidence type="ECO:0000313" key="2">
    <source>
        <dbReference type="EMBL" id="XDK31406.1"/>
    </source>
</evidence>
<accession>A0AB39HMC9</accession>
<protein>
    <submittedName>
        <fullName evidence="2">Uncharacterized protein</fullName>
    </submittedName>
</protein>
<sequence length="106" mass="12064">MVRSFVFMLILLIVFLCGIVVGIERETKDDLSASPNSEQVQVEEKQGITEADESASKNQVWQMEELEDVDESPLFVEKVAGILETVVTTFYEIIVELLYQIAKIFF</sequence>
<proteinExistence type="predicted"/>
<evidence type="ECO:0000256" key="1">
    <source>
        <dbReference type="SAM" id="MobiDB-lite"/>
    </source>
</evidence>
<organism evidence="2">
    <name type="scientific">Ornithinibacillus sp. 4-3</name>
    <dbReference type="NCBI Taxonomy" id="3231488"/>
    <lineage>
        <taxon>Bacteria</taxon>
        <taxon>Bacillati</taxon>
        <taxon>Bacillota</taxon>
        <taxon>Bacilli</taxon>
        <taxon>Bacillales</taxon>
        <taxon>Bacillaceae</taxon>
        <taxon>Ornithinibacillus</taxon>
    </lineage>
</organism>
<dbReference type="RefSeq" id="WP_368652133.1">
    <property type="nucleotide sequence ID" value="NZ_CP162599.1"/>
</dbReference>
<dbReference type="EMBL" id="CP162599">
    <property type="protein sequence ID" value="XDK31406.1"/>
    <property type="molecule type" value="Genomic_DNA"/>
</dbReference>
<gene>
    <name evidence="2" type="ORF">AB4Y30_10220</name>
</gene>
<dbReference type="AlphaFoldDB" id="A0AB39HMC9"/>